<dbReference type="AlphaFoldDB" id="A0A9D1SY93"/>
<proteinExistence type="predicted"/>
<reference evidence="1" key="1">
    <citation type="submission" date="2020-10" db="EMBL/GenBank/DDBJ databases">
        <authorList>
            <person name="Gilroy R."/>
        </authorList>
    </citation>
    <scope>NUCLEOTIDE SEQUENCE</scope>
    <source>
        <strain evidence="1">CHK186-9395</strain>
    </source>
</reference>
<sequence>MFYSNRVKTKTTKNYKISYTSFASGMNTEVDDNLLPHKQGKVVYNYEIKNGALKTGLGFKELTLPNTIPDEFGEDRVIQIYQNKNITNLWHFRYYDTNALERRHKVMYTTADGDLCYFDVFHYVSNSFKVPDIPLFTSVPVAINYRLNGEDCMIFSSPTDDMLVFTQNYLAKTYEDAPKLVSVCIHYERLFAILEGERNTLVFSANLDPTSWDYELDEAGFIQMVDERGSMCAVLSFNDYVYVFRDYGVARVSAYGSLEDFSVSQLFVSSVKIYGGTVCSCGDRIMFLAKDGIHYFSGYSTTKLELGIENMFEGLENENASACFHNGKYYLACKLNFPDSEVIGCESGSFVNNALIEYDLKSGEINVLRGVDINKMISLEEGEISKLVACFNGSYANKMGELTHDGKIFGNSLKSVWTSPNSNLGYSGKQKCIKEIYLKSEYDCKINVKSDYEEKTYNVKGKSGTQRIKTNVRGEYVQISFITENALAEISCPEVVLSVYG</sequence>
<reference evidence="1" key="2">
    <citation type="journal article" date="2021" name="PeerJ">
        <title>Extensive microbial diversity within the chicken gut microbiome revealed by metagenomics and culture.</title>
        <authorList>
            <person name="Gilroy R."/>
            <person name="Ravi A."/>
            <person name="Getino M."/>
            <person name="Pursley I."/>
            <person name="Horton D.L."/>
            <person name="Alikhan N.F."/>
            <person name="Baker D."/>
            <person name="Gharbi K."/>
            <person name="Hall N."/>
            <person name="Watson M."/>
            <person name="Adriaenssens E.M."/>
            <person name="Foster-Nyarko E."/>
            <person name="Jarju S."/>
            <person name="Secka A."/>
            <person name="Antonio M."/>
            <person name="Oren A."/>
            <person name="Chaudhuri R.R."/>
            <person name="La Ragione R."/>
            <person name="Hildebrand F."/>
            <person name="Pallen M.J."/>
        </authorList>
    </citation>
    <scope>NUCLEOTIDE SEQUENCE</scope>
    <source>
        <strain evidence="1">CHK186-9395</strain>
    </source>
</reference>
<organism evidence="1 2">
    <name type="scientific">Candidatus Caccopulliclostridium gallistercoris</name>
    <dbReference type="NCBI Taxonomy" id="2840719"/>
    <lineage>
        <taxon>Bacteria</taxon>
        <taxon>Bacillati</taxon>
        <taxon>Bacillota</taxon>
        <taxon>Clostridia</taxon>
        <taxon>Candidatus Caccopulliclostridium</taxon>
    </lineage>
</organism>
<comment type="caution">
    <text evidence="1">The sequence shown here is derived from an EMBL/GenBank/DDBJ whole genome shotgun (WGS) entry which is preliminary data.</text>
</comment>
<accession>A0A9D1SY93</accession>
<protein>
    <submittedName>
        <fullName evidence="1">Uncharacterized protein</fullName>
    </submittedName>
</protein>
<gene>
    <name evidence="1" type="ORF">IAA62_01320</name>
</gene>
<dbReference type="EMBL" id="DVOJ01000005">
    <property type="protein sequence ID" value="HIV01180.1"/>
    <property type="molecule type" value="Genomic_DNA"/>
</dbReference>
<dbReference type="Proteomes" id="UP000886861">
    <property type="component" value="Unassembled WGS sequence"/>
</dbReference>
<evidence type="ECO:0000313" key="2">
    <source>
        <dbReference type="Proteomes" id="UP000886861"/>
    </source>
</evidence>
<evidence type="ECO:0000313" key="1">
    <source>
        <dbReference type="EMBL" id="HIV01180.1"/>
    </source>
</evidence>
<name>A0A9D1SY93_9FIRM</name>